<comment type="caution">
    <text evidence="1">The sequence shown here is derived from an EMBL/GenBank/DDBJ whole genome shotgun (WGS) entry which is preliminary data.</text>
</comment>
<name>A0ABW1NYI6_9PSEU</name>
<sequence length="80" mass="8687">MLGSAREEGARDRALSLASVPPNRARRLVRDDPRGTAPVADCSLSPRGIRATAAGIVPGARFRRHLYRRYSMLWTAPGTG</sequence>
<gene>
    <name evidence="1" type="ORF">ACFP3R_03910</name>
</gene>
<proteinExistence type="predicted"/>
<keyword evidence="2" id="KW-1185">Reference proteome</keyword>
<protein>
    <submittedName>
        <fullName evidence="1">Uncharacterized protein</fullName>
    </submittedName>
</protein>
<accession>A0ABW1NYI6</accession>
<reference evidence="2" key="1">
    <citation type="journal article" date="2019" name="Int. J. Syst. Evol. Microbiol.">
        <title>The Global Catalogue of Microorganisms (GCM) 10K type strain sequencing project: providing services to taxonomists for standard genome sequencing and annotation.</title>
        <authorList>
            <consortium name="The Broad Institute Genomics Platform"/>
            <consortium name="The Broad Institute Genome Sequencing Center for Infectious Disease"/>
            <person name="Wu L."/>
            <person name="Ma J."/>
        </authorList>
    </citation>
    <scope>NUCLEOTIDE SEQUENCE [LARGE SCALE GENOMIC DNA]</scope>
    <source>
        <strain evidence="2">CGMCC 4.7246</strain>
    </source>
</reference>
<dbReference type="EMBL" id="JBHSQO010000003">
    <property type="protein sequence ID" value="MFC6088404.1"/>
    <property type="molecule type" value="Genomic_DNA"/>
</dbReference>
<organism evidence="1 2">
    <name type="scientific">Saccharothrix lopnurensis</name>
    <dbReference type="NCBI Taxonomy" id="1670621"/>
    <lineage>
        <taxon>Bacteria</taxon>
        <taxon>Bacillati</taxon>
        <taxon>Actinomycetota</taxon>
        <taxon>Actinomycetes</taxon>
        <taxon>Pseudonocardiales</taxon>
        <taxon>Pseudonocardiaceae</taxon>
        <taxon>Saccharothrix</taxon>
    </lineage>
</organism>
<dbReference type="Proteomes" id="UP001596220">
    <property type="component" value="Unassembled WGS sequence"/>
</dbReference>
<evidence type="ECO:0000313" key="1">
    <source>
        <dbReference type="EMBL" id="MFC6088404.1"/>
    </source>
</evidence>
<evidence type="ECO:0000313" key="2">
    <source>
        <dbReference type="Proteomes" id="UP001596220"/>
    </source>
</evidence>
<dbReference type="RefSeq" id="WP_380632921.1">
    <property type="nucleotide sequence ID" value="NZ_JBHSQO010000003.1"/>
</dbReference>